<evidence type="ECO:0000313" key="15">
    <source>
        <dbReference type="Proteomes" id="UP000001744"/>
    </source>
</evidence>
<dbReference type="EC" id="1.16.3.1" evidence="3"/>
<dbReference type="STRING" id="402676.B6K593"/>
<dbReference type="PROSITE" id="PS01344">
    <property type="entry name" value="FRATAXIN_1"/>
    <property type="match status" value="1"/>
</dbReference>
<dbReference type="VEuPathDB" id="FungiDB:SJAG_03862"/>
<protein>
    <recommendedName>
        <fullName evidence="3">ferroxidase</fullName>
        <ecNumber evidence="3">1.16.3.1</ecNumber>
    </recommendedName>
</protein>
<evidence type="ECO:0000313" key="14">
    <source>
        <dbReference type="JaponicusDB" id="SJAG_03862"/>
    </source>
</evidence>
<evidence type="ECO:0000256" key="5">
    <source>
        <dbReference type="ARBA" id="ARBA00022448"/>
    </source>
</evidence>
<dbReference type="GO" id="GO:0006879">
    <property type="term" value="P:intracellular iron ion homeostasis"/>
    <property type="evidence" value="ECO:0007669"/>
    <property type="project" value="UniProtKB-KW"/>
</dbReference>
<dbReference type="InterPro" id="IPR020895">
    <property type="entry name" value="Frataxin_CS"/>
</dbReference>
<comment type="subcellular location">
    <subcellularLocation>
        <location evidence="1">Mitochondrion</location>
    </subcellularLocation>
</comment>
<dbReference type="SMART" id="SM01219">
    <property type="entry name" value="Frataxin_Cyay"/>
    <property type="match status" value="1"/>
</dbReference>
<evidence type="ECO:0000313" key="13">
    <source>
        <dbReference type="EMBL" id="EEB08697.1"/>
    </source>
</evidence>
<keyword evidence="4" id="KW-0409">Iron storage</keyword>
<keyword evidence="10" id="KW-0406">Ion transport</keyword>
<evidence type="ECO:0000256" key="4">
    <source>
        <dbReference type="ARBA" id="ARBA00022434"/>
    </source>
</evidence>
<evidence type="ECO:0000256" key="3">
    <source>
        <dbReference type="ARBA" id="ARBA00013107"/>
    </source>
</evidence>
<dbReference type="GO" id="GO:0016226">
    <property type="term" value="P:iron-sulfur cluster assembly"/>
    <property type="evidence" value="ECO:0000318"/>
    <property type="project" value="GO_Central"/>
</dbReference>
<evidence type="ECO:0000256" key="6">
    <source>
        <dbReference type="ARBA" id="ARBA00022496"/>
    </source>
</evidence>
<dbReference type="NCBIfam" id="TIGR03422">
    <property type="entry name" value="mito_frataxin"/>
    <property type="match status" value="1"/>
</dbReference>
<dbReference type="GO" id="GO:0034986">
    <property type="term" value="F:iron chaperone activity"/>
    <property type="evidence" value="ECO:0000318"/>
    <property type="project" value="GO_Central"/>
</dbReference>
<dbReference type="EMBL" id="KE651167">
    <property type="protein sequence ID" value="EEB08697.1"/>
    <property type="molecule type" value="Genomic_DNA"/>
</dbReference>
<evidence type="ECO:0000256" key="7">
    <source>
        <dbReference type="ARBA" id="ARBA00022946"/>
    </source>
</evidence>
<dbReference type="NCBIfam" id="TIGR03421">
    <property type="entry name" value="FeS_CyaY"/>
    <property type="match status" value="1"/>
</dbReference>
<dbReference type="GO" id="GO:0051537">
    <property type="term" value="F:2 iron, 2 sulfur cluster binding"/>
    <property type="evidence" value="ECO:0000318"/>
    <property type="project" value="GO_Central"/>
</dbReference>
<dbReference type="GO" id="GO:0008199">
    <property type="term" value="F:ferric iron binding"/>
    <property type="evidence" value="ECO:0000318"/>
    <property type="project" value="GO_Central"/>
</dbReference>
<evidence type="ECO:0000256" key="2">
    <source>
        <dbReference type="ARBA" id="ARBA00008183"/>
    </source>
</evidence>
<comment type="catalytic activity">
    <reaction evidence="12">
        <text>4 Fe(2+) + O2 + 4 H(+) = 4 Fe(3+) + 2 H2O</text>
        <dbReference type="Rhea" id="RHEA:11148"/>
        <dbReference type="ChEBI" id="CHEBI:15377"/>
        <dbReference type="ChEBI" id="CHEBI:15378"/>
        <dbReference type="ChEBI" id="CHEBI:15379"/>
        <dbReference type="ChEBI" id="CHEBI:29033"/>
        <dbReference type="ChEBI" id="CHEBI:29034"/>
        <dbReference type="EC" id="1.16.3.1"/>
    </reaction>
</comment>
<proteinExistence type="inferred from homology"/>
<dbReference type="InterPro" id="IPR036524">
    <property type="entry name" value="Frataxin/CyaY_sf"/>
</dbReference>
<dbReference type="InterPro" id="IPR017789">
    <property type="entry name" value="Frataxin"/>
</dbReference>
<dbReference type="RefSeq" id="XP_002174990.1">
    <property type="nucleotide sequence ID" value="XM_002174954.2"/>
</dbReference>
<evidence type="ECO:0000256" key="12">
    <source>
        <dbReference type="ARBA" id="ARBA00047990"/>
    </source>
</evidence>
<dbReference type="OrthoDB" id="1897642at2759"/>
<evidence type="ECO:0000256" key="1">
    <source>
        <dbReference type="ARBA" id="ARBA00004173"/>
    </source>
</evidence>
<dbReference type="Pfam" id="PF01491">
    <property type="entry name" value="Frataxin_Cyay"/>
    <property type="match status" value="1"/>
</dbReference>
<dbReference type="GeneID" id="7050500"/>
<name>B6K593_SCHJY</name>
<gene>
    <name evidence="14" type="primary">fxn1</name>
    <name evidence="13" type="ORF">SJAG_03862</name>
</gene>
<dbReference type="PROSITE" id="PS50810">
    <property type="entry name" value="FRATAXIN_2"/>
    <property type="match status" value="1"/>
</dbReference>
<organism evidence="13 15">
    <name type="scientific">Schizosaccharomyces japonicus (strain yFS275 / FY16936)</name>
    <name type="common">Fission yeast</name>
    <dbReference type="NCBI Taxonomy" id="402676"/>
    <lineage>
        <taxon>Eukaryota</taxon>
        <taxon>Fungi</taxon>
        <taxon>Dikarya</taxon>
        <taxon>Ascomycota</taxon>
        <taxon>Taphrinomycotina</taxon>
        <taxon>Schizosaccharomycetes</taxon>
        <taxon>Schizosaccharomycetales</taxon>
        <taxon>Schizosaccharomycetaceae</taxon>
        <taxon>Schizosaccharomyces</taxon>
    </lineage>
</organism>
<dbReference type="OMA" id="YEVEYHS"/>
<dbReference type="eggNOG" id="KOG3413">
    <property type="taxonomic scope" value="Eukaryota"/>
</dbReference>
<dbReference type="PANTHER" id="PTHR16821:SF2">
    <property type="entry name" value="FRATAXIN, MITOCHONDRIAL"/>
    <property type="match status" value="1"/>
</dbReference>
<evidence type="ECO:0000256" key="11">
    <source>
        <dbReference type="ARBA" id="ARBA00023128"/>
    </source>
</evidence>
<keyword evidence="6" id="KW-0410">Iron transport</keyword>
<keyword evidence="15" id="KW-1185">Reference proteome</keyword>
<accession>B6K593</accession>
<dbReference type="GO" id="GO:0005739">
    <property type="term" value="C:mitochondrion"/>
    <property type="evidence" value="ECO:0000318"/>
    <property type="project" value="GO_Central"/>
</dbReference>
<keyword evidence="9" id="KW-0408">Iron</keyword>
<evidence type="ECO:0000256" key="8">
    <source>
        <dbReference type="ARBA" id="ARBA00023002"/>
    </source>
</evidence>
<keyword evidence="11" id="KW-0496">Mitochondrion</keyword>
<dbReference type="HOGENOM" id="CLU_080880_4_0_1"/>
<dbReference type="GO" id="GO:0008198">
    <property type="term" value="F:ferrous iron binding"/>
    <property type="evidence" value="ECO:0000318"/>
    <property type="project" value="GO_Central"/>
</dbReference>
<keyword evidence="7" id="KW-0809">Transit peptide</keyword>
<keyword evidence="8" id="KW-0560">Oxidoreductase</keyword>
<dbReference type="SUPFAM" id="SSF55387">
    <property type="entry name" value="Frataxin/Nqo15-like"/>
    <property type="match status" value="1"/>
</dbReference>
<comment type="similarity">
    <text evidence="2">Belongs to the frataxin family.</text>
</comment>
<dbReference type="PANTHER" id="PTHR16821">
    <property type="entry name" value="FRATAXIN"/>
    <property type="match status" value="1"/>
</dbReference>
<dbReference type="Proteomes" id="UP000001744">
    <property type="component" value="Unassembled WGS sequence"/>
</dbReference>
<evidence type="ECO:0000256" key="9">
    <source>
        <dbReference type="ARBA" id="ARBA00023004"/>
    </source>
</evidence>
<reference evidence="13 15" key="1">
    <citation type="journal article" date="2011" name="Science">
        <title>Comparative functional genomics of the fission yeasts.</title>
        <authorList>
            <person name="Rhind N."/>
            <person name="Chen Z."/>
            <person name="Yassour M."/>
            <person name="Thompson D.A."/>
            <person name="Haas B.J."/>
            <person name="Habib N."/>
            <person name="Wapinski I."/>
            <person name="Roy S."/>
            <person name="Lin M.F."/>
            <person name="Heiman D.I."/>
            <person name="Young S.K."/>
            <person name="Furuya K."/>
            <person name="Guo Y."/>
            <person name="Pidoux A."/>
            <person name="Chen H.M."/>
            <person name="Robbertse B."/>
            <person name="Goldberg J.M."/>
            <person name="Aoki K."/>
            <person name="Bayne E.H."/>
            <person name="Berlin A.M."/>
            <person name="Desjardins C.A."/>
            <person name="Dobbs E."/>
            <person name="Dukaj L."/>
            <person name="Fan L."/>
            <person name="FitzGerald M.G."/>
            <person name="French C."/>
            <person name="Gujja S."/>
            <person name="Hansen K."/>
            <person name="Keifenheim D."/>
            <person name="Levin J.Z."/>
            <person name="Mosher R.A."/>
            <person name="Mueller C.A."/>
            <person name="Pfiffner J."/>
            <person name="Priest M."/>
            <person name="Russ C."/>
            <person name="Smialowska A."/>
            <person name="Swoboda P."/>
            <person name="Sykes S.M."/>
            <person name="Vaughn M."/>
            <person name="Vengrova S."/>
            <person name="Yoder R."/>
            <person name="Zeng Q."/>
            <person name="Allshire R."/>
            <person name="Baulcombe D."/>
            <person name="Birren B.W."/>
            <person name="Brown W."/>
            <person name="Ekwall K."/>
            <person name="Kellis M."/>
            <person name="Leatherwood J."/>
            <person name="Levin H."/>
            <person name="Margalit H."/>
            <person name="Martienssen R."/>
            <person name="Nieduszynski C.A."/>
            <person name="Spatafora J.W."/>
            <person name="Friedman N."/>
            <person name="Dalgaard J.Z."/>
            <person name="Baumann P."/>
            <person name="Niki H."/>
            <person name="Regev A."/>
            <person name="Nusbaum C."/>
        </authorList>
    </citation>
    <scope>NUCLEOTIDE SEQUENCE [LARGE SCALE GENOMIC DNA]</scope>
    <source>
        <strain evidence="15">yFS275 / FY16936</strain>
    </source>
</reference>
<dbReference type="Gene3D" id="3.30.920.10">
    <property type="entry name" value="Frataxin/CyaY"/>
    <property type="match status" value="1"/>
</dbReference>
<sequence>MQALRTKLFGLQTTRNLLLRTQGKALNLRHFSQTSFLQTLTDFQYHRLANDAMDTLNDTLEEFVEAENEPEYDLQYANGVLTLGLGKYGTYVINKQPPNHQIWLSSPISGPKHYDWNERKEAWLSTRNDSEIFDLLSKELGKMSNKTIVFKKSDDY</sequence>
<keyword evidence="5" id="KW-0813">Transport</keyword>
<dbReference type="GO" id="GO:0004322">
    <property type="term" value="F:ferroxidase activity"/>
    <property type="evidence" value="ECO:0007669"/>
    <property type="project" value="UniProtKB-EC"/>
</dbReference>
<dbReference type="AlphaFoldDB" id="B6K593"/>
<dbReference type="GO" id="GO:0006826">
    <property type="term" value="P:iron ion transport"/>
    <property type="evidence" value="ECO:0007669"/>
    <property type="project" value="UniProtKB-KW"/>
</dbReference>
<dbReference type="PRINTS" id="PR00904">
    <property type="entry name" value="FRATAXIN"/>
</dbReference>
<dbReference type="InterPro" id="IPR002908">
    <property type="entry name" value="Frataxin/CyaY"/>
</dbReference>
<evidence type="ECO:0000256" key="10">
    <source>
        <dbReference type="ARBA" id="ARBA00023065"/>
    </source>
</evidence>
<dbReference type="JaponicusDB" id="SJAG_03862">
    <property type="gene designation" value="fxn1"/>
</dbReference>